<gene>
    <name evidence="2" type="ORF">SAMN05421753_107191</name>
</gene>
<accession>A0A1I3GZX0</accession>
<reference evidence="3" key="1">
    <citation type="submission" date="2016-10" db="EMBL/GenBank/DDBJ databases">
        <authorList>
            <person name="Varghese N."/>
            <person name="Submissions S."/>
        </authorList>
    </citation>
    <scope>NUCLEOTIDE SEQUENCE [LARGE SCALE GENOMIC DNA]</scope>
    <source>
        <strain evidence="3">DSM 26348</strain>
    </source>
</reference>
<dbReference type="Proteomes" id="UP000199518">
    <property type="component" value="Unassembled WGS sequence"/>
</dbReference>
<feature type="transmembrane region" description="Helical" evidence="1">
    <location>
        <begin position="282"/>
        <end position="303"/>
    </location>
</feature>
<feature type="transmembrane region" description="Helical" evidence="1">
    <location>
        <begin position="232"/>
        <end position="261"/>
    </location>
</feature>
<protein>
    <submittedName>
        <fullName evidence="2">Uncharacterized protein</fullName>
    </submittedName>
</protein>
<evidence type="ECO:0000313" key="2">
    <source>
        <dbReference type="EMBL" id="SFI28840.1"/>
    </source>
</evidence>
<evidence type="ECO:0000313" key="3">
    <source>
        <dbReference type="Proteomes" id="UP000199518"/>
    </source>
</evidence>
<feature type="transmembrane region" description="Helical" evidence="1">
    <location>
        <begin position="143"/>
        <end position="169"/>
    </location>
</feature>
<organism evidence="2 3">
    <name type="scientific">Planctomicrobium piriforme</name>
    <dbReference type="NCBI Taxonomy" id="1576369"/>
    <lineage>
        <taxon>Bacteria</taxon>
        <taxon>Pseudomonadati</taxon>
        <taxon>Planctomycetota</taxon>
        <taxon>Planctomycetia</taxon>
        <taxon>Planctomycetales</taxon>
        <taxon>Planctomycetaceae</taxon>
        <taxon>Planctomicrobium</taxon>
    </lineage>
</organism>
<keyword evidence="1" id="KW-1133">Transmembrane helix</keyword>
<feature type="transmembrane region" description="Helical" evidence="1">
    <location>
        <begin position="190"/>
        <end position="220"/>
    </location>
</feature>
<keyword evidence="3" id="KW-1185">Reference proteome</keyword>
<dbReference type="STRING" id="1576369.SAMN05421753_107191"/>
<feature type="transmembrane region" description="Helical" evidence="1">
    <location>
        <begin position="362"/>
        <end position="389"/>
    </location>
</feature>
<evidence type="ECO:0000256" key="1">
    <source>
        <dbReference type="SAM" id="Phobius"/>
    </source>
</evidence>
<keyword evidence="1" id="KW-0812">Transmembrane</keyword>
<dbReference type="RefSeq" id="WP_092050088.1">
    <property type="nucleotide sequence ID" value="NZ_FOQD01000007.1"/>
</dbReference>
<proteinExistence type="predicted"/>
<dbReference type="EMBL" id="FOQD01000007">
    <property type="protein sequence ID" value="SFI28840.1"/>
    <property type="molecule type" value="Genomic_DNA"/>
</dbReference>
<dbReference type="AlphaFoldDB" id="A0A1I3GZX0"/>
<name>A0A1I3GZX0_9PLAN</name>
<keyword evidence="1" id="KW-0472">Membrane</keyword>
<sequence>MPQTPKDQDLEEEFFQTNAARIQHWIPWLRLFRGFRMAIDYRRIFLALLAVILWSGGLWAVNFWLGTSPDNGGRVPNWPWSLQAGPNSVNKLGRVDLIKVVTNPWESLAAAVSNGRAILWPVQQVLLPAQGILFTPNVESSRLTAWIVTLWGLFICSLFGGAIARMAAVDFAGKGELTVMQSLRFSARHLISYLGAPLIPLVGLAVCWIPNLIAGLLTWVPVLGDGAVGALWILPVISGTLMALIVAGVASGWPLMLAAISTEASDAFDGLSRAYSYLFNQLLYAIFLAIVVLIYGSAGLFLVTGMMTLSVDLTVASVESGAGSMEQLGLLNDAPPNPAWDQYRVVPAPRASAPAKTMAGMWMAVVGSVPIAFIFSFFWTSITLIYFLLRLRDDATPLTEVAGAVPGNGPTLPVVGMPAAERRELQIQSGEEPPAERE</sequence>
<feature type="transmembrane region" description="Helical" evidence="1">
    <location>
        <begin position="44"/>
        <end position="65"/>
    </location>
</feature>
<dbReference type="OrthoDB" id="260428at2"/>